<keyword evidence="1" id="KW-0472">Membrane</keyword>
<evidence type="ECO:0000313" key="4">
    <source>
        <dbReference type="Proteomes" id="UP000250006"/>
    </source>
</evidence>
<sequence>MKKVTARSKESEDELGASSVELLVFFPLLLAIILLTVQVSLTWYGNEVALSTARETARTLRTNANAPGVQAAAVEHAKEYAARTAHGGLEDLDVQVQVGPDQVTVTVSGRSMDVFWGLSPRVSATVSGPVERFKGDL</sequence>
<keyword evidence="4" id="KW-1185">Reference proteome</keyword>
<organism evidence="3 4">
    <name type="scientific">Actinomyces bovis</name>
    <dbReference type="NCBI Taxonomy" id="1658"/>
    <lineage>
        <taxon>Bacteria</taxon>
        <taxon>Bacillati</taxon>
        <taxon>Actinomycetota</taxon>
        <taxon>Actinomycetes</taxon>
        <taxon>Actinomycetales</taxon>
        <taxon>Actinomycetaceae</taxon>
        <taxon>Actinomyces</taxon>
    </lineage>
</organism>
<evidence type="ECO:0000256" key="1">
    <source>
        <dbReference type="SAM" id="Phobius"/>
    </source>
</evidence>
<keyword evidence="1" id="KW-1133">Transmembrane helix</keyword>
<dbReference type="Proteomes" id="UP000250006">
    <property type="component" value="Unassembled WGS sequence"/>
</dbReference>
<feature type="transmembrane region" description="Helical" evidence="1">
    <location>
        <begin position="20"/>
        <end position="44"/>
    </location>
</feature>
<dbReference type="RefSeq" id="WP_111836574.1">
    <property type="nucleotide sequence ID" value="NZ_UAPQ01000007.1"/>
</dbReference>
<accession>A0ABY1VPM3</accession>
<keyword evidence="1" id="KW-0812">Transmembrane</keyword>
<gene>
    <name evidence="3" type="ORF">NCTC11535_01298</name>
</gene>
<evidence type="ECO:0000313" key="3">
    <source>
        <dbReference type="EMBL" id="SPT53627.1"/>
    </source>
</evidence>
<comment type="caution">
    <text evidence="3">The sequence shown here is derived from an EMBL/GenBank/DDBJ whole genome shotgun (WGS) entry which is preliminary data.</text>
</comment>
<evidence type="ECO:0000259" key="2">
    <source>
        <dbReference type="Pfam" id="PF07811"/>
    </source>
</evidence>
<feature type="domain" description="TadE-like" evidence="2">
    <location>
        <begin position="16"/>
        <end position="58"/>
    </location>
</feature>
<protein>
    <submittedName>
        <fullName evidence="3">TadE-like protein</fullName>
    </submittedName>
</protein>
<reference evidence="3 4" key="1">
    <citation type="submission" date="2018-06" db="EMBL/GenBank/DDBJ databases">
        <authorList>
            <consortium name="Pathogen Informatics"/>
            <person name="Doyle S."/>
        </authorList>
    </citation>
    <scope>NUCLEOTIDE SEQUENCE [LARGE SCALE GENOMIC DNA]</scope>
    <source>
        <strain evidence="3 4">NCTC11535</strain>
    </source>
</reference>
<dbReference type="Pfam" id="PF07811">
    <property type="entry name" value="TadE"/>
    <property type="match status" value="1"/>
</dbReference>
<dbReference type="EMBL" id="UAPQ01000007">
    <property type="protein sequence ID" value="SPT53627.1"/>
    <property type="molecule type" value="Genomic_DNA"/>
</dbReference>
<dbReference type="InterPro" id="IPR012495">
    <property type="entry name" value="TadE-like_dom"/>
</dbReference>
<name>A0ABY1VPM3_9ACTO</name>
<proteinExistence type="predicted"/>